<evidence type="ECO:0000256" key="1">
    <source>
        <dbReference type="SAM" id="Phobius"/>
    </source>
</evidence>
<keyword evidence="1" id="KW-1133">Transmembrane helix</keyword>
<feature type="transmembrane region" description="Helical" evidence="1">
    <location>
        <begin position="59"/>
        <end position="77"/>
    </location>
</feature>
<dbReference type="EMBL" id="QKRB01000050">
    <property type="protein sequence ID" value="PZD94770.1"/>
    <property type="molecule type" value="Genomic_DNA"/>
</dbReference>
<comment type="caution">
    <text evidence="2">The sequence shown here is derived from an EMBL/GenBank/DDBJ whole genome shotgun (WGS) entry which is preliminary data.</text>
</comment>
<keyword evidence="3" id="KW-1185">Reference proteome</keyword>
<feature type="transmembrane region" description="Helical" evidence="1">
    <location>
        <begin position="98"/>
        <end position="125"/>
    </location>
</feature>
<protein>
    <submittedName>
        <fullName evidence="2">Uncharacterized protein</fullName>
    </submittedName>
</protein>
<evidence type="ECO:0000313" key="2">
    <source>
        <dbReference type="EMBL" id="PZD94770.1"/>
    </source>
</evidence>
<name>A0A2W1L9G9_9BACL</name>
<accession>A0A2W1L9G9</accession>
<feature type="transmembrane region" description="Helical" evidence="1">
    <location>
        <begin position="145"/>
        <end position="168"/>
    </location>
</feature>
<keyword evidence="1" id="KW-0472">Membrane</keyword>
<evidence type="ECO:0000313" key="3">
    <source>
        <dbReference type="Proteomes" id="UP000249522"/>
    </source>
</evidence>
<proteinExistence type="predicted"/>
<sequence length="239" mass="27146">MYLRKAMNYAIRDVVDKRVYIASLMIVLPIVNLLSVLPISTFTAASWSSVQDLIRLLRFEFFFCPLLIILLGSLLELRVWEVIRKYGRRVEIGIHQTILIFIVCAIFTFCVFTFAALTALLAEYLPLNGSRSPFLLYAPEGRNDASMLLFMFSFYSISSLVGLLYFLARSWLDNGFLSAVAVISMVVLDRFTIAVIPRVFNLGLAPLPLKVFVIALITASAMVMVWITRWRFKSIDFSG</sequence>
<organism evidence="2 3">
    <name type="scientific">Paenibacillus sambharensis</name>
    <dbReference type="NCBI Taxonomy" id="1803190"/>
    <lineage>
        <taxon>Bacteria</taxon>
        <taxon>Bacillati</taxon>
        <taxon>Bacillota</taxon>
        <taxon>Bacilli</taxon>
        <taxon>Bacillales</taxon>
        <taxon>Paenibacillaceae</taxon>
        <taxon>Paenibacillus</taxon>
    </lineage>
</organism>
<feature type="transmembrane region" description="Helical" evidence="1">
    <location>
        <begin position="20"/>
        <end position="39"/>
    </location>
</feature>
<keyword evidence="1" id="KW-0812">Transmembrane</keyword>
<reference evidence="2 3" key="1">
    <citation type="submission" date="2018-06" db="EMBL/GenBank/DDBJ databases">
        <title>Paenibacillus imtechensis sp. nov.</title>
        <authorList>
            <person name="Pinnaka A.K."/>
            <person name="Singh H."/>
            <person name="Kaur M."/>
        </authorList>
    </citation>
    <scope>NUCLEOTIDE SEQUENCE [LARGE SCALE GENOMIC DNA]</scope>
    <source>
        <strain evidence="2 3">SMB1</strain>
    </source>
</reference>
<dbReference type="AlphaFoldDB" id="A0A2W1L9G9"/>
<dbReference type="Proteomes" id="UP000249522">
    <property type="component" value="Unassembled WGS sequence"/>
</dbReference>
<feature type="transmembrane region" description="Helical" evidence="1">
    <location>
        <begin position="208"/>
        <end position="227"/>
    </location>
</feature>
<feature type="transmembrane region" description="Helical" evidence="1">
    <location>
        <begin position="175"/>
        <end position="196"/>
    </location>
</feature>
<gene>
    <name evidence="2" type="ORF">DNH61_16185</name>
</gene>